<dbReference type="AlphaFoldDB" id="E8QS01"/>
<dbReference type="Proteomes" id="UP000007467">
    <property type="component" value="Chromosome"/>
</dbReference>
<accession>E8QS01</accession>
<reference evidence="1 2" key="2">
    <citation type="journal article" date="2013" name="Genome Announc.">
        <title>Genome Sequences of Three hpAfrica2 Strains of Helicobacter pylori.</title>
        <authorList>
            <person name="Duncan S.S."/>
            <person name="Bertoli M.T."/>
            <person name="Kersulyte D."/>
            <person name="Valk P.L."/>
            <person name="Tamma S."/>
            <person name="Segal I."/>
            <person name="McClain M.S."/>
            <person name="Cover T.L."/>
            <person name="Berg D.E."/>
        </authorList>
    </citation>
    <scope>NUCLEOTIDE SEQUENCE [LARGE SCALE GENOMIC DNA]</scope>
    <source>
        <strain evidence="1 2">SouthAfrica7</strain>
    </source>
</reference>
<dbReference type="HOGENOM" id="CLU_2395684_0_0_7"/>
<evidence type="ECO:0000313" key="1">
    <source>
        <dbReference type="EMBL" id="ADU84765.1"/>
    </source>
</evidence>
<organism evidence="1 2">
    <name type="scientific">Helicobacter pylori (strain SouthAfrica7)</name>
    <dbReference type="NCBI Taxonomy" id="907239"/>
    <lineage>
        <taxon>Bacteria</taxon>
        <taxon>Pseudomonadati</taxon>
        <taxon>Campylobacterota</taxon>
        <taxon>Epsilonproteobacteria</taxon>
        <taxon>Campylobacterales</taxon>
        <taxon>Helicobacteraceae</taxon>
        <taxon>Helicobacter</taxon>
    </lineage>
</organism>
<sequence length="93" mass="10219">MDSVLGNTYKPPKATPFVANTGYCFINEQDLLNPLINVSAKLSHNICLAIRQTENIDQKLPKLVLKKVELNQIKNVLTSLIYKGATSFGGDGQ</sequence>
<reference evidence="2" key="1">
    <citation type="submission" date="2010-11" db="EMBL/GenBank/DDBJ databases">
        <title>Genome sequence of Helicobacter pylori strain SouthAfrica7.</title>
        <authorList>
            <person name="Kersulyte D."/>
            <person name="Segal I."/>
            <person name="Mistry R."/>
            <person name="Berg D.E."/>
        </authorList>
    </citation>
    <scope>NUCLEOTIDE SEQUENCE [LARGE SCALE GENOMIC DNA]</scope>
    <source>
        <strain evidence="2">SouthAfrica7</strain>
    </source>
</reference>
<proteinExistence type="predicted"/>
<dbReference type="PATRIC" id="fig|907239.3.peg.785"/>
<gene>
    <name evidence="1" type="ordered locus">HPSA_03865</name>
</gene>
<evidence type="ECO:0000313" key="2">
    <source>
        <dbReference type="Proteomes" id="UP000007467"/>
    </source>
</evidence>
<dbReference type="EMBL" id="CP002336">
    <property type="protein sequence ID" value="ADU84765.1"/>
    <property type="molecule type" value="Genomic_DNA"/>
</dbReference>
<name>E8QS01_HELPW</name>
<dbReference type="KEGG" id="hes:HPSA_03865"/>
<protein>
    <submittedName>
        <fullName evidence="1">Uncharacterized protein</fullName>
    </submittedName>
</protein>